<gene>
    <name evidence="1" type="ORF">F6R98_04525</name>
</gene>
<evidence type="ECO:0000313" key="1">
    <source>
        <dbReference type="EMBL" id="QFY41986.1"/>
    </source>
</evidence>
<protein>
    <submittedName>
        <fullName evidence="1">Uncharacterized protein</fullName>
    </submittedName>
</protein>
<dbReference type="OrthoDB" id="6088711at2"/>
<sequence>MMTVNELSVENRIRAERLCRRIGDELAALHFALGEAASPSVDTLQFEAVNDPYSGEASHCGRWLGNGGYRIGEITLHADGSFYGEYDVVRPHPHKKNWFVEAIVVWGRGETIKAEARLQPAPDSA</sequence>
<accession>A0A5Q0BJK4</accession>
<dbReference type="EMBL" id="CP044205">
    <property type="protein sequence ID" value="QFY41986.1"/>
    <property type="molecule type" value="Genomic_DNA"/>
</dbReference>
<name>A0A5Q0BJK4_9GAMM</name>
<keyword evidence="2" id="KW-1185">Reference proteome</keyword>
<evidence type="ECO:0000313" key="2">
    <source>
        <dbReference type="Proteomes" id="UP000325755"/>
    </source>
</evidence>
<dbReference type="KEGG" id="mmob:F6R98_04525"/>
<dbReference type="RefSeq" id="WP_153247971.1">
    <property type="nucleotide sequence ID" value="NZ_CP044205.1"/>
</dbReference>
<proteinExistence type="predicted"/>
<organism evidence="1 2">
    <name type="scientific">Candidatus Methylospira mobilis</name>
    <dbReference type="NCBI Taxonomy" id="1808979"/>
    <lineage>
        <taxon>Bacteria</taxon>
        <taxon>Pseudomonadati</taxon>
        <taxon>Pseudomonadota</taxon>
        <taxon>Gammaproteobacteria</taxon>
        <taxon>Methylococcales</taxon>
        <taxon>Methylococcaceae</taxon>
        <taxon>Candidatus Methylospira</taxon>
    </lineage>
</organism>
<dbReference type="InParanoid" id="A0A5Q0BJK4"/>
<dbReference type="AlphaFoldDB" id="A0A5Q0BJK4"/>
<dbReference type="Proteomes" id="UP000325755">
    <property type="component" value="Chromosome"/>
</dbReference>
<reference evidence="1 2" key="1">
    <citation type="submission" date="2019-09" db="EMBL/GenBank/DDBJ databases">
        <title>Ecophysiology of the spiral-shaped methanotroph Methylospira mobilis as revealed by the complete genome sequence.</title>
        <authorList>
            <person name="Oshkin I.Y."/>
            <person name="Dedysh S.N."/>
            <person name="Miroshnikov K."/>
            <person name="Danilova O.V."/>
            <person name="Hakobyan A."/>
            <person name="Liesack W."/>
        </authorList>
    </citation>
    <scope>NUCLEOTIDE SEQUENCE [LARGE SCALE GENOMIC DNA]</scope>
    <source>
        <strain evidence="1 2">Shm1</strain>
    </source>
</reference>